<feature type="transmembrane region" description="Helical" evidence="1">
    <location>
        <begin position="267"/>
        <end position="284"/>
    </location>
</feature>
<feature type="transmembrane region" description="Helical" evidence="1">
    <location>
        <begin position="175"/>
        <end position="196"/>
    </location>
</feature>
<proteinExistence type="predicted"/>
<feature type="transmembrane region" description="Helical" evidence="1">
    <location>
        <begin position="94"/>
        <end position="110"/>
    </location>
</feature>
<gene>
    <name evidence="2" type="ORF">FN924_16350</name>
</gene>
<dbReference type="KEGG" id="aqt:FN924_16350"/>
<keyword evidence="3" id="KW-1185">Reference proteome</keyword>
<feature type="transmembrane region" description="Helical" evidence="1">
    <location>
        <begin position="138"/>
        <end position="155"/>
    </location>
</feature>
<feature type="transmembrane region" description="Helical" evidence="1">
    <location>
        <begin position="203"/>
        <end position="222"/>
    </location>
</feature>
<dbReference type="OrthoDB" id="9123883at2"/>
<dbReference type="Proteomes" id="UP000315215">
    <property type="component" value="Chromosome"/>
</dbReference>
<feature type="transmembrane region" description="Helical" evidence="1">
    <location>
        <begin position="305"/>
        <end position="324"/>
    </location>
</feature>
<reference evidence="2 3" key="1">
    <citation type="submission" date="2019-07" db="EMBL/GenBank/DDBJ databases">
        <authorList>
            <person name="Li J."/>
        </authorList>
    </citation>
    <scope>NUCLEOTIDE SEQUENCE [LARGE SCALE GENOMIC DNA]</scope>
    <source>
        <strain evidence="2 3">TKL69</strain>
    </source>
</reference>
<feature type="transmembrane region" description="Helical" evidence="1">
    <location>
        <begin position="7"/>
        <end position="26"/>
    </location>
</feature>
<evidence type="ECO:0008006" key="4">
    <source>
        <dbReference type="Google" id="ProtNLM"/>
    </source>
</evidence>
<keyword evidence="1" id="KW-0472">Membrane</keyword>
<keyword evidence="1" id="KW-0812">Transmembrane</keyword>
<organism evidence="2 3">
    <name type="scientific">Radiobacillus deserti</name>
    <dbReference type="NCBI Taxonomy" id="2594883"/>
    <lineage>
        <taxon>Bacteria</taxon>
        <taxon>Bacillati</taxon>
        <taxon>Bacillota</taxon>
        <taxon>Bacilli</taxon>
        <taxon>Bacillales</taxon>
        <taxon>Bacillaceae</taxon>
        <taxon>Radiobacillus</taxon>
    </lineage>
</organism>
<accession>A0A516KJP4</accession>
<feature type="transmembrane region" description="Helical" evidence="1">
    <location>
        <begin position="330"/>
        <end position="352"/>
    </location>
</feature>
<protein>
    <recommendedName>
        <fullName evidence="4">Glycosyltransferase RgtA/B/C/D-like domain-containing protein</fullName>
    </recommendedName>
</protein>
<keyword evidence="1" id="KW-1133">Transmembrane helix</keyword>
<name>A0A516KJP4_9BACI</name>
<dbReference type="RefSeq" id="WP_143896306.1">
    <property type="nucleotide sequence ID" value="NZ_CP041666.1"/>
</dbReference>
<dbReference type="AlphaFoldDB" id="A0A516KJP4"/>
<evidence type="ECO:0000256" key="1">
    <source>
        <dbReference type="SAM" id="Phobius"/>
    </source>
</evidence>
<evidence type="ECO:0000313" key="3">
    <source>
        <dbReference type="Proteomes" id="UP000315215"/>
    </source>
</evidence>
<sequence length="489" mass="56224">MTKKSTMISLIGLFILYSVFIIVQSFEHADGYLSSDSAHYLQLATNILEGNGFTTTDLIPEESAYFATWPVGYSILISGVSFVSGFGVFVSSKLVNIMILGLCFLLIYLLFKEKAFFVSIVFTISTCTEIFSYTWSEVPFLFGMLWLVYGMIRYYETEKSSYAVQLSLASLCLFLMRYIGLIGAGMVGLLGFYYLFQKKWKPMLVCWISGSIPILLAGGYLWNNLQQTGNATGMERIPRPETTAEFFDMLWNGIVVEWNLLSISSEVYVWWSASLVLATFLMFVRWSSIKALFSKELPGKRYVPLFFLFAGTIYFIAIVGMRWTSQFDPFNFRLLGPATFMFALALVSWFVQTEGIHWVRWRRFLLALFAMTVVMNIGLSTYQAVTSNDTDYMDTRRTVLATYQEIPSDSIVAMENIHARYLRPDLQYIKVHFKPYFKEKESVEAFLDRVTPNKAEGVYVEHKALSPHRYHESFVQLMEENSAHFIRLE</sequence>
<evidence type="ECO:0000313" key="2">
    <source>
        <dbReference type="EMBL" id="QDP41601.1"/>
    </source>
</evidence>
<dbReference type="EMBL" id="CP041666">
    <property type="protein sequence ID" value="QDP41601.1"/>
    <property type="molecule type" value="Genomic_DNA"/>
</dbReference>
<feature type="transmembrane region" description="Helical" evidence="1">
    <location>
        <begin position="364"/>
        <end position="385"/>
    </location>
</feature>